<keyword evidence="6 7" id="KW-0472">Membrane</keyword>
<dbReference type="Proteomes" id="UP000278351">
    <property type="component" value="Unassembled WGS sequence"/>
</dbReference>
<evidence type="ECO:0000256" key="3">
    <source>
        <dbReference type="ARBA" id="ARBA00022692"/>
    </source>
</evidence>
<dbReference type="Pfam" id="PF01694">
    <property type="entry name" value="Rhomboid"/>
    <property type="match status" value="1"/>
</dbReference>
<keyword evidence="9" id="KW-0645">Protease</keyword>
<proteinExistence type="inferred from homology"/>
<dbReference type="SUPFAM" id="SSF144091">
    <property type="entry name" value="Rhomboid-like"/>
    <property type="match status" value="1"/>
</dbReference>
<feature type="transmembrane region" description="Helical" evidence="7">
    <location>
        <begin position="43"/>
        <end position="70"/>
    </location>
</feature>
<dbReference type="PANTHER" id="PTHR43731">
    <property type="entry name" value="RHOMBOID PROTEASE"/>
    <property type="match status" value="1"/>
</dbReference>
<evidence type="ECO:0000256" key="5">
    <source>
        <dbReference type="ARBA" id="ARBA00022989"/>
    </source>
</evidence>
<evidence type="ECO:0000313" key="10">
    <source>
        <dbReference type="Proteomes" id="UP000278351"/>
    </source>
</evidence>
<evidence type="ECO:0000256" key="6">
    <source>
        <dbReference type="ARBA" id="ARBA00023136"/>
    </source>
</evidence>
<feature type="domain" description="Peptidase S54 rhomboid" evidence="8">
    <location>
        <begin position="41"/>
        <end position="188"/>
    </location>
</feature>
<keyword evidence="10" id="KW-1185">Reference proteome</keyword>
<feature type="transmembrane region" description="Helical" evidence="7">
    <location>
        <begin position="110"/>
        <end position="131"/>
    </location>
</feature>
<dbReference type="Gene3D" id="1.20.1540.10">
    <property type="entry name" value="Rhomboid-like"/>
    <property type="match status" value="1"/>
</dbReference>
<evidence type="ECO:0000256" key="7">
    <source>
        <dbReference type="SAM" id="Phobius"/>
    </source>
</evidence>
<reference evidence="9 10" key="1">
    <citation type="submission" date="2018-11" db="EMBL/GenBank/DDBJ databases">
        <title>Chitinophaga lutea sp.nov., isolate from arsenic contaminated soil.</title>
        <authorList>
            <person name="Zong Y."/>
        </authorList>
    </citation>
    <scope>NUCLEOTIDE SEQUENCE [LARGE SCALE GENOMIC DNA]</scope>
    <source>
        <strain evidence="9 10">ZY74</strain>
    </source>
</reference>
<dbReference type="OrthoDB" id="9807874at2"/>
<keyword evidence="4" id="KW-0378">Hydrolase</keyword>
<dbReference type="GO" id="GO:0004252">
    <property type="term" value="F:serine-type endopeptidase activity"/>
    <property type="evidence" value="ECO:0007669"/>
    <property type="project" value="InterPro"/>
</dbReference>
<dbReference type="PANTHER" id="PTHR43731:SF14">
    <property type="entry name" value="PRESENILIN-ASSOCIATED RHOMBOID-LIKE PROTEIN, MITOCHONDRIAL"/>
    <property type="match status" value="1"/>
</dbReference>
<feature type="transmembrane region" description="Helical" evidence="7">
    <location>
        <begin position="6"/>
        <end position="22"/>
    </location>
</feature>
<sequence length="205" mass="23722">MNLSITLIIIILTALVSITSFGRPDQIDKLSFWPYMIQERKQWYRFLTGGFVHNDYMHLIFNMLTLYFFGRAMEQIYFAVFGSNLYFLLLYVLGLVLPGVSTYFRQKDNYGYRAVGASGAVSAVLFSIVVFEPWYTIYPFGIIPIPAVIFAVLYLGYSWYMSKRGMDNIGHDVHFWGAVLGLIFPIVLKPELFKLFVAKLMQPHF</sequence>
<evidence type="ECO:0000256" key="1">
    <source>
        <dbReference type="ARBA" id="ARBA00004141"/>
    </source>
</evidence>
<dbReference type="RefSeq" id="WP_123847001.1">
    <property type="nucleotide sequence ID" value="NZ_RPDH01000002.1"/>
</dbReference>
<dbReference type="GO" id="GO:0006508">
    <property type="term" value="P:proteolysis"/>
    <property type="evidence" value="ECO:0007669"/>
    <property type="project" value="UniProtKB-KW"/>
</dbReference>
<dbReference type="EMBL" id="RPDH01000002">
    <property type="protein sequence ID" value="RPE08002.1"/>
    <property type="molecule type" value="Genomic_DNA"/>
</dbReference>
<feature type="transmembrane region" description="Helical" evidence="7">
    <location>
        <begin position="76"/>
        <end position="98"/>
    </location>
</feature>
<name>A0A3N4PH17_9BACT</name>
<comment type="subcellular location">
    <subcellularLocation>
        <location evidence="1">Membrane</location>
        <topology evidence="1">Multi-pass membrane protein</topology>
    </subcellularLocation>
</comment>
<evidence type="ECO:0000256" key="4">
    <source>
        <dbReference type="ARBA" id="ARBA00022801"/>
    </source>
</evidence>
<comment type="caution">
    <text evidence="9">The sequence shown here is derived from an EMBL/GenBank/DDBJ whole genome shotgun (WGS) entry which is preliminary data.</text>
</comment>
<dbReference type="InterPro" id="IPR035952">
    <property type="entry name" value="Rhomboid-like_sf"/>
</dbReference>
<protein>
    <submittedName>
        <fullName evidence="9">Rhomboid family intramembrane serine protease</fullName>
    </submittedName>
</protein>
<evidence type="ECO:0000259" key="8">
    <source>
        <dbReference type="Pfam" id="PF01694"/>
    </source>
</evidence>
<dbReference type="GO" id="GO:0016020">
    <property type="term" value="C:membrane"/>
    <property type="evidence" value="ECO:0007669"/>
    <property type="project" value="UniProtKB-SubCell"/>
</dbReference>
<feature type="transmembrane region" description="Helical" evidence="7">
    <location>
        <begin position="137"/>
        <end position="157"/>
    </location>
</feature>
<evidence type="ECO:0000256" key="2">
    <source>
        <dbReference type="ARBA" id="ARBA00009045"/>
    </source>
</evidence>
<accession>A0A3N4PH17</accession>
<comment type="similarity">
    <text evidence="2">Belongs to the peptidase S54 family.</text>
</comment>
<dbReference type="InterPro" id="IPR022764">
    <property type="entry name" value="Peptidase_S54_rhomboid_dom"/>
</dbReference>
<organism evidence="9 10">
    <name type="scientific">Chitinophaga lutea</name>
    <dbReference type="NCBI Taxonomy" id="2488634"/>
    <lineage>
        <taxon>Bacteria</taxon>
        <taxon>Pseudomonadati</taxon>
        <taxon>Bacteroidota</taxon>
        <taxon>Chitinophagia</taxon>
        <taxon>Chitinophagales</taxon>
        <taxon>Chitinophagaceae</taxon>
        <taxon>Chitinophaga</taxon>
    </lineage>
</organism>
<dbReference type="AlphaFoldDB" id="A0A3N4PH17"/>
<keyword evidence="3 7" id="KW-0812">Transmembrane</keyword>
<evidence type="ECO:0000313" key="9">
    <source>
        <dbReference type="EMBL" id="RPE08002.1"/>
    </source>
</evidence>
<keyword evidence="5 7" id="KW-1133">Transmembrane helix</keyword>
<feature type="transmembrane region" description="Helical" evidence="7">
    <location>
        <begin position="169"/>
        <end position="188"/>
    </location>
</feature>
<dbReference type="InterPro" id="IPR050925">
    <property type="entry name" value="Rhomboid_protease_S54"/>
</dbReference>
<gene>
    <name evidence="9" type="ORF">EGT74_13080</name>
</gene>